<organism evidence="1 2">
    <name type="scientific">Pterulicium gracile</name>
    <dbReference type="NCBI Taxonomy" id="1884261"/>
    <lineage>
        <taxon>Eukaryota</taxon>
        <taxon>Fungi</taxon>
        <taxon>Dikarya</taxon>
        <taxon>Basidiomycota</taxon>
        <taxon>Agaricomycotina</taxon>
        <taxon>Agaricomycetes</taxon>
        <taxon>Agaricomycetidae</taxon>
        <taxon>Agaricales</taxon>
        <taxon>Pleurotineae</taxon>
        <taxon>Pterulaceae</taxon>
        <taxon>Pterulicium</taxon>
    </lineage>
</organism>
<evidence type="ECO:0000313" key="1">
    <source>
        <dbReference type="EMBL" id="TFL05517.1"/>
    </source>
</evidence>
<dbReference type="AlphaFoldDB" id="A0A5C3QW11"/>
<proteinExistence type="predicted"/>
<protein>
    <submittedName>
        <fullName evidence="1">Uncharacterized protein</fullName>
    </submittedName>
</protein>
<name>A0A5C3QW11_9AGAR</name>
<accession>A0A5C3QW11</accession>
<sequence>MDTWFTPDWYTAAWRKFQESDPEGYALTMDASKIKSHDLTNRFAELRKDNHSTHTRGLYVLPTGIFESSPGSGIFHTGTCLGYMLFRRIEHGTGNHPEDYDCYRLRMILIEIIFDVNYLNQLVTDRTDSLADAGFYSNANMSFTSSGLLITKENVAKHLVAIGGTIEYMLCLIPYTYCYPLQRAPVTPIETAVFKKYYC</sequence>
<keyword evidence="2" id="KW-1185">Reference proteome</keyword>
<reference evidence="1 2" key="1">
    <citation type="journal article" date="2019" name="Nat. Ecol. Evol.">
        <title>Megaphylogeny resolves global patterns of mushroom evolution.</title>
        <authorList>
            <person name="Varga T."/>
            <person name="Krizsan K."/>
            <person name="Foldi C."/>
            <person name="Dima B."/>
            <person name="Sanchez-Garcia M."/>
            <person name="Sanchez-Ramirez S."/>
            <person name="Szollosi G.J."/>
            <person name="Szarkandi J.G."/>
            <person name="Papp V."/>
            <person name="Albert L."/>
            <person name="Andreopoulos W."/>
            <person name="Angelini C."/>
            <person name="Antonin V."/>
            <person name="Barry K.W."/>
            <person name="Bougher N.L."/>
            <person name="Buchanan P."/>
            <person name="Buyck B."/>
            <person name="Bense V."/>
            <person name="Catcheside P."/>
            <person name="Chovatia M."/>
            <person name="Cooper J."/>
            <person name="Damon W."/>
            <person name="Desjardin D."/>
            <person name="Finy P."/>
            <person name="Geml J."/>
            <person name="Haridas S."/>
            <person name="Hughes K."/>
            <person name="Justo A."/>
            <person name="Karasinski D."/>
            <person name="Kautmanova I."/>
            <person name="Kiss B."/>
            <person name="Kocsube S."/>
            <person name="Kotiranta H."/>
            <person name="LaButti K.M."/>
            <person name="Lechner B.E."/>
            <person name="Liimatainen K."/>
            <person name="Lipzen A."/>
            <person name="Lukacs Z."/>
            <person name="Mihaltcheva S."/>
            <person name="Morgado L.N."/>
            <person name="Niskanen T."/>
            <person name="Noordeloos M.E."/>
            <person name="Ohm R.A."/>
            <person name="Ortiz-Santana B."/>
            <person name="Ovrebo C."/>
            <person name="Racz N."/>
            <person name="Riley R."/>
            <person name="Savchenko A."/>
            <person name="Shiryaev A."/>
            <person name="Soop K."/>
            <person name="Spirin V."/>
            <person name="Szebenyi C."/>
            <person name="Tomsovsky M."/>
            <person name="Tulloss R.E."/>
            <person name="Uehling J."/>
            <person name="Grigoriev I.V."/>
            <person name="Vagvolgyi C."/>
            <person name="Papp T."/>
            <person name="Martin F.M."/>
            <person name="Miettinen O."/>
            <person name="Hibbett D.S."/>
            <person name="Nagy L.G."/>
        </authorList>
    </citation>
    <scope>NUCLEOTIDE SEQUENCE [LARGE SCALE GENOMIC DNA]</scope>
    <source>
        <strain evidence="1 2">CBS 309.79</strain>
    </source>
</reference>
<gene>
    <name evidence="1" type="ORF">BDV98DRAFT_589144</name>
</gene>
<dbReference type="Proteomes" id="UP000305067">
    <property type="component" value="Unassembled WGS sequence"/>
</dbReference>
<evidence type="ECO:0000313" key="2">
    <source>
        <dbReference type="Proteomes" id="UP000305067"/>
    </source>
</evidence>
<dbReference type="EMBL" id="ML178816">
    <property type="protein sequence ID" value="TFL05517.1"/>
    <property type="molecule type" value="Genomic_DNA"/>
</dbReference>